<keyword evidence="3" id="KW-1185">Reference proteome</keyword>
<dbReference type="EMBL" id="JAULRT010000052">
    <property type="protein sequence ID" value="MDO3382010.1"/>
    <property type="molecule type" value="Genomic_DNA"/>
</dbReference>
<protein>
    <submittedName>
        <fullName evidence="2">DUF5343 domain-containing protein</fullName>
    </submittedName>
</protein>
<dbReference type="InterPro" id="IPR035235">
    <property type="entry name" value="DUF5343"/>
</dbReference>
<dbReference type="Pfam" id="PF17278">
    <property type="entry name" value="DUF5343"/>
    <property type="match status" value="1"/>
</dbReference>
<feature type="region of interest" description="Disordered" evidence="1">
    <location>
        <begin position="149"/>
        <end position="188"/>
    </location>
</feature>
<accession>A0ABT8TD52</accession>
<dbReference type="Proteomes" id="UP001168380">
    <property type="component" value="Unassembled WGS sequence"/>
</dbReference>
<evidence type="ECO:0000256" key="1">
    <source>
        <dbReference type="SAM" id="MobiDB-lite"/>
    </source>
</evidence>
<evidence type="ECO:0000313" key="2">
    <source>
        <dbReference type="EMBL" id="MDO3382010.1"/>
    </source>
</evidence>
<reference evidence="2" key="1">
    <citation type="submission" date="2023-07" db="EMBL/GenBank/DDBJ databases">
        <title>Gilvimarinus algae sp. nov., isolated from the surface of Kelp.</title>
        <authorList>
            <person name="Sun Y.Y."/>
            <person name="Gong Y."/>
            <person name="Du Z.J."/>
        </authorList>
    </citation>
    <scope>NUCLEOTIDE SEQUENCE</scope>
    <source>
        <strain evidence="2">SDUM040014</strain>
    </source>
</reference>
<proteinExistence type="predicted"/>
<dbReference type="RefSeq" id="WP_302712173.1">
    <property type="nucleotide sequence ID" value="NZ_JAULRT010000052.1"/>
</dbReference>
<gene>
    <name evidence="2" type="ORF">QWI16_07475</name>
</gene>
<evidence type="ECO:0000313" key="3">
    <source>
        <dbReference type="Proteomes" id="UP001168380"/>
    </source>
</evidence>
<comment type="caution">
    <text evidence="2">The sequence shown here is derived from an EMBL/GenBank/DDBJ whole genome shotgun (WGS) entry which is preliminary data.</text>
</comment>
<organism evidence="2 3">
    <name type="scientific">Gilvimarinus algae</name>
    <dbReference type="NCBI Taxonomy" id="3058037"/>
    <lineage>
        <taxon>Bacteria</taxon>
        <taxon>Pseudomonadati</taxon>
        <taxon>Pseudomonadota</taxon>
        <taxon>Gammaproteobacteria</taxon>
        <taxon>Cellvibrionales</taxon>
        <taxon>Cellvibrionaceae</taxon>
        <taxon>Gilvimarinus</taxon>
    </lineage>
</organism>
<sequence length="237" mass="26110">MQTEKTDKKSPPPYVTYRSFFNFINGLRENGMPTHITRSTLPGSNSGKATMAASLRAMGLVVSDDLPTELMKQLTDPNTNYSEVLNEVLIGTYDFLSDPDFDIKNTTTDKVVEKIKLAGASGSTVTKCMAFFLSACSDANIEVSQYVKAPTPTRNSNGRRKAANKPKQAAENATKPQPTAGHQEDIPEGMERITVPLRGMEDGIIFFPAELEENEARKAVKAAVFILNSYYELEDEE</sequence>
<name>A0ABT8TD52_9GAMM</name>